<dbReference type="AlphaFoldDB" id="A0A5B9DLH6"/>
<proteinExistence type="predicted"/>
<name>A0A5B9DLH6_9HYPH</name>
<dbReference type="RefSeq" id="WP_145976705.1">
    <property type="nucleotide sequence ID" value="NZ_BMFM01000001.1"/>
</dbReference>
<keyword evidence="2" id="KW-1185">Reference proteome</keyword>
<organism evidence="1 2">
    <name type="scientific">Paradevosia tibetensis</name>
    <dbReference type="NCBI Taxonomy" id="1447062"/>
    <lineage>
        <taxon>Bacteria</taxon>
        <taxon>Pseudomonadati</taxon>
        <taxon>Pseudomonadota</taxon>
        <taxon>Alphaproteobacteria</taxon>
        <taxon>Hyphomicrobiales</taxon>
        <taxon>Devosiaceae</taxon>
        <taxon>Paradevosia</taxon>
    </lineage>
</organism>
<evidence type="ECO:0000313" key="1">
    <source>
        <dbReference type="EMBL" id="QEE20171.1"/>
    </source>
</evidence>
<sequence length="115" mass="13023">MSEKKRQSRDQEIKREIALCLSNIRVPVGEWHSEARKLREMVTRHAHLDGAMREQLDLLALKVRQCREELALAGQALSHAAANDSRFLDKVRSLEHLAEEIAETAALWAQAAGRS</sequence>
<evidence type="ECO:0000313" key="2">
    <source>
        <dbReference type="Proteomes" id="UP000321062"/>
    </source>
</evidence>
<dbReference type="KEGG" id="yti:FNA67_08270"/>
<protein>
    <submittedName>
        <fullName evidence="1">Uncharacterized protein</fullName>
    </submittedName>
</protein>
<gene>
    <name evidence="1" type="ORF">FNA67_08270</name>
</gene>
<reference evidence="1 2" key="1">
    <citation type="journal article" date="2015" name="Int. J. Syst. Evol. Microbiol.">
        <title>Youhaiella tibetensis gen. nov., sp. nov., isolated from subsurface sediment.</title>
        <authorList>
            <person name="Wang Y.X."/>
            <person name="Huang F.Q."/>
            <person name="Nogi Y."/>
            <person name="Pang S.J."/>
            <person name="Wang P.K."/>
            <person name="Lv J."/>
        </authorList>
    </citation>
    <scope>NUCLEOTIDE SEQUENCE [LARGE SCALE GENOMIC DNA]</scope>
    <source>
        <strain evidence="2">fig4</strain>
    </source>
</reference>
<dbReference type="EMBL" id="CP041690">
    <property type="protein sequence ID" value="QEE20171.1"/>
    <property type="molecule type" value="Genomic_DNA"/>
</dbReference>
<accession>A0A5B9DLH6</accession>
<dbReference type="Proteomes" id="UP000321062">
    <property type="component" value="Chromosome"/>
</dbReference>